<evidence type="ECO:0000313" key="2">
    <source>
        <dbReference type="Proteomes" id="UP000323909"/>
    </source>
</evidence>
<organism evidence="1 2">
    <name type="scientific">Pseudomonas veronii</name>
    <dbReference type="NCBI Taxonomy" id="76761"/>
    <lineage>
        <taxon>Bacteria</taxon>
        <taxon>Pseudomonadati</taxon>
        <taxon>Pseudomonadota</taxon>
        <taxon>Gammaproteobacteria</taxon>
        <taxon>Pseudomonadales</taxon>
        <taxon>Pseudomonadaceae</taxon>
        <taxon>Pseudomonas</taxon>
    </lineage>
</organism>
<proteinExistence type="predicted"/>
<name>A0A439EEP3_PSEVE</name>
<dbReference type="AlphaFoldDB" id="A0A439EEP3"/>
<dbReference type="EMBL" id="VWXT01000372">
    <property type="protein sequence ID" value="KAA6174665.1"/>
    <property type="molecule type" value="Genomic_DNA"/>
</dbReference>
<sequence>MLALGFGFVDNVGVYLAVHQGNFLELIQAWQGQTIISNTATKMLPAEKVMVRDDQVLNQR</sequence>
<dbReference type="Proteomes" id="UP000323909">
    <property type="component" value="Unassembled WGS sequence"/>
</dbReference>
<protein>
    <submittedName>
        <fullName evidence="1">Uncharacterized protein</fullName>
    </submittedName>
</protein>
<gene>
    <name evidence="1" type="ORF">F3K53_21280</name>
</gene>
<accession>A0A439EEP3</accession>
<reference evidence="1 2" key="1">
    <citation type="submission" date="2019-09" db="EMBL/GenBank/DDBJ databases">
        <title>Genomic sequencing of 4 copper resistant soil isolates.</title>
        <authorList>
            <person name="Havryliuk O."/>
        </authorList>
    </citation>
    <scope>NUCLEOTIDE SEQUENCE [LARGE SCALE GENOMIC DNA]</scope>
    <source>
        <strain evidence="1 2">UKR4</strain>
    </source>
</reference>
<comment type="caution">
    <text evidence="1">The sequence shown here is derived from an EMBL/GenBank/DDBJ whole genome shotgun (WGS) entry which is preliminary data.</text>
</comment>
<evidence type="ECO:0000313" key="1">
    <source>
        <dbReference type="EMBL" id="KAA6174665.1"/>
    </source>
</evidence>
<dbReference type="KEGG" id="pvr:PverR02_05220"/>